<organism evidence="2 3">
    <name type="scientific">Bradyrhizobium iriomotense</name>
    <dbReference type="NCBI Taxonomy" id="441950"/>
    <lineage>
        <taxon>Bacteria</taxon>
        <taxon>Pseudomonadati</taxon>
        <taxon>Pseudomonadota</taxon>
        <taxon>Alphaproteobacteria</taxon>
        <taxon>Hyphomicrobiales</taxon>
        <taxon>Nitrobacteraceae</taxon>
        <taxon>Bradyrhizobium</taxon>
    </lineage>
</organism>
<evidence type="ECO:0000313" key="3">
    <source>
        <dbReference type="Proteomes" id="UP001156905"/>
    </source>
</evidence>
<reference evidence="3" key="1">
    <citation type="journal article" date="2019" name="Int. J. Syst. Evol. Microbiol.">
        <title>The Global Catalogue of Microorganisms (GCM) 10K type strain sequencing project: providing services to taxonomists for standard genome sequencing and annotation.</title>
        <authorList>
            <consortium name="The Broad Institute Genomics Platform"/>
            <consortium name="The Broad Institute Genome Sequencing Center for Infectious Disease"/>
            <person name="Wu L."/>
            <person name="Ma J."/>
        </authorList>
    </citation>
    <scope>NUCLEOTIDE SEQUENCE [LARGE SCALE GENOMIC DNA]</scope>
    <source>
        <strain evidence="3">NBRC 102520</strain>
    </source>
</reference>
<sequence>MTALLVLAAPAARAAGLSPNLSIHTTAVNTTTLAPGRTYNGYPSYKPPPAAYGGPRPPRGTTSFSSNSQFDDSTGNLNPGGGGSGTPTVKELNLQ</sequence>
<comment type="caution">
    <text evidence="2">The sequence shown here is derived from an EMBL/GenBank/DDBJ whole genome shotgun (WGS) entry which is preliminary data.</text>
</comment>
<keyword evidence="3" id="KW-1185">Reference proteome</keyword>
<feature type="region of interest" description="Disordered" evidence="1">
    <location>
        <begin position="33"/>
        <end position="95"/>
    </location>
</feature>
<dbReference type="Proteomes" id="UP001156905">
    <property type="component" value="Unassembled WGS sequence"/>
</dbReference>
<proteinExistence type="predicted"/>
<accession>A0ABQ6AWM8</accession>
<dbReference type="RefSeq" id="WP_284262325.1">
    <property type="nucleotide sequence ID" value="NZ_BSOW01000003.1"/>
</dbReference>
<protein>
    <submittedName>
        <fullName evidence="2">Uncharacterized protein</fullName>
    </submittedName>
</protein>
<name>A0ABQ6AWM8_9BRAD</name>
<dbReference type="EMBL" id="BSOW01000003">
    <property type="protein sequence ID" value="GLR84546.1"/>
    <property type="molecule type" value="Genomic_DNA"/>
</dbReference>
<evidence type="ECO:0000313" key="2">
    <source>
        <dbReference type="EMBL" id="GLR84546.1"/>
    </source>
</evidence>
<evidence type="ECO:0000256" key="1">
    <source>
        <dbReference type="SAM" id="MobiDB-lite"/>
    </source>
</evidence>
<gene>
    <name evidence="2" type="ORF">GCM10007857_12560</name>
</gene>
<feature type="compositionally biased region" description="Pro residues" evidence="1">
    <location>
        <begin position="45"/>
        <end position="58"/>
    </location>
</feature>